<dbReference type="Pfam" id="PF14604">
    <property type="entry name" value="SH3_9"/>
    <property type="match status" value="1"/>
</dbReference>
<comment type="caution">
    <text evidence="6">The sequence shown here is derived from an EMBL/GenBank/DDBJ whole genome shotgun (WGS) entry which is preliminary data.</text>
</comment>
<dbReference type="AlphaFoldDB" id="A0AAQ4EKG7"/>
<dbReference type="PRINTS" id="PR00452">
    <property type="entry name" value="SH3DOMAIN"/>
</dbReference>
<dbReference type="PANTHER" id="PTHR14167:SF51">
    <property type="entry name" value="RING-TYPE E3 UBIQUITIN TRANSFERASE"/>
    <property type="match status" value="1"/>
</dbReference>
<feature type="compositionally biased region" description="Polar residues" evidence="4">
    <location>
        <begin position="20"/>
        <end position="32"/>
    </location>
</feature>
<keyword evidence="1 3" id="KW-0728">SH3 domain</keyword>
<sequence>MKLSNNVQVGPSRVAPPTPNSEAPSQTVIPAGTTPSGNYVALYSYKPQKEDELELRKNELYSVTEKCQDGWFKGTSLRTGLSGVFPGNYVQPAK</sequence>
<dbReference type="SMART" id="SM00326">
    <property type="entry name" value="SH3"/>
    <property type="match status" value="1"/>
</dbReference>
<dbReference type="InterPro" id="IPR001452">
    <property type="entry name" value="SH3_domain"/>
</dbReference>
<dbReference type="CDD" id="cd11783">
    <property type="entry name" value="SH3_SH3RF_3"/>
    <property type="match status" value="1"/>
</dbReference>
<dbReference type="Proteomes" id="UP001321473">
    <property type="component" value="Unassembled WGS sequence"/>
</dbReference>
<dbReference type="GO" id="GO:0046330">
    <property type="term" value="P:positive regulation of JNK cascade"/>
    <property type="evidence" value="ECO:0007669"/>
    <property type="project" value="TreeGrafter"/>
</dbReference>
<evidence type="ECO:0000259" key="5">
    <source>
        <dbReference type="PROSITE" id="PS50002"/>
    </source>
</evidence>
<evidence type="ECO:0000313" key="6">
    <source>
        <dbReference type="EMBL" id="KAK8774943.1"/>
    </source>
</evidence>
<keyword evidence="2" id="KW-0677">Repeat</keyword>
<dbReference type="FunFam" id="2.30.30.40:FF:000001">
    <property type="entry name" value="Sorbin and SH3 domain-containing protein 1 isoform 2"/>
    <property type="match status" value="1"/>
</dbReference>
<dbReference type="GO" id="GO:0032436">
    <property type="term" value="P:positive regulation of proteasomal ubiquitin-dependent protein catabolic process"/>
    <property type="evidence" value="ECO:0007669"/>
    <property type="project" value="TreeGrafter"/>
</dbReference>
<name>A0AAQ4EKG7_AMBAM</name>
<dbReference type="SUPFAM" id="SSF50044">
    <property type="entry name" value="SH3-domain"/>
    <property type="match status" value="1"/>
</dbReference>
<dbReference type="GO" id="GO:0061630">
    <property type="term" value="F:ubiquitin protein ligase activity"/>
    <property type="evidence" value="ECO:0007669"/>
    <property type="project" value="TreeGrafter"/>
</dbReference>
<feature type="region of interest" description="Disordered" evidence="4">
    <location>
        <begin position="1"/>
        <end position="32"/>
    </location>
</feature>
<evidence type="ECO:0000256" key="2">
    <source>
        <dbReference type="ARBA" id="ARBA00022737"/>
    </source>
</evidence>
<dbReference type="InterPro" id="IPR050384">
    <property type="entry name" value="Endophilin_SH3RF"/>
</dbReference>
<gene>
    <name evidence="6" type="ORF">V5799_010524</name>
</gene>
<organism evidence="6 7">
    <name type="scientific">Amblyomma americanum</name>
    <name type="common">Lone star tick</name>
    <dbReference type="NCBI Taxonomy" id="6943"/>
    <lineage>
        <taxon>Eukaryota</taxon>
        <taxon>Metazoa</taxon>
        <taxon>Ecdysozoa</taxon>
        <taxon>Arthropoda</taxon>
        <taxon>Chelicerata</taxon>
        <taxon>Arachnida</taxon>
        <taxon>Acari</taxon>
        <taxon>Parasitiformes</taxon>
        <taxon>Ixodida</taxon>
        <taxon>Ixodoidea</taxon>
        <taxon>Ixodidae</taxon>
        <taxon>Amblyomminae</taxon>
        <taxon>Amblyomma</taxon>
    </lineage>
</organism>
<proteinExistence type="predicted"/>
<protein>
    <recommendedName>
        <fullName evidence="5">SH3 domain-containing protein</fullName>
    </recommendedName>
</protein>
<dbReference type="InterPro" id="IPR036028">
    <property type="entry name" value="SH3-like_dom_sf"/>
</dbReference>
<evidence type="ECO:0000313" key="7">
    <source>
        <dbReference type="Proteomes" id="UP001321473"/>
    </source>
</evidence>
<dbReference type="PANTHER" id="PTHR14167">
    <property type="entry name" value="SH3 DOMAIN-CONTAINING"/>
    <property type="match status" value="1"/>
</dbReference>
<evidence type="ECO:0000256" key="4">
    <source>
        <dbReference type="SAM" id="MobiDB-lite"/>
    </source>
</evidence>
<dbReference type="Gene3D" id="2.30.30.40">
    <property type="entry name" value="SH3 Domains"/>
    <property type="match status" value="1"/>
</dbReference>
<dbReference type="EMBL" id="JARKHS020014795">
    <property type="protein sequence ID" value="KAK8774943.1"/>
    <property type="molecule type" value="Genomic_DNA"/>
</dbReference>
<keyword evidence="7" id="KW-1185">Reference proteome</keyword>
<evidence type="ECO:0000256" key="1">
    <source>
        <dbReference type="ARBA" id="ARBA00022443"/>
    </source>
</evidence>
<dbReference type="PROSITE" id="PS50002">
    <property type="entry name" value="SH3"/>
    <property type="match status" value="1"/>
</dbReference>
<evidence type="ECO:0000256" key="3">
    <source>
        <dbReference type="PROSITE-ProRule" id="PRU00192"/>
    </source>
</evidence>
<accession>A0AAQ4EKG7</accession>
<dbReference type="GO" id="GO:0016567">
    <property type="term" value="P:protein ubiquitination"/>
    <property type="evidence" value="ECO:0007669"/>
    <property type="project" value="TreeGrafter"/>
</dbReference>
<feature type="domain" description="SH3" evidence="5">
    <location>
        <begin position="34"/>
        <end position="94"/>
    </location>
</feature>
<reference evidence="6 7" key="1">
    <citation type="journal article" date="2023" name="Arcadia Sci">
        <title>De novo assembly of a long-read Amblyomma americanum tick genome.</title>
        <authorList>
            <person name="Chou S."/>
            <person name="Poskanzer K.E."/>
            <person name="Rollins M."/>
            <person name="Thuy-Boun P.S."/>
        </authorList>
    </citation>
    <scope>NUCLEOTIDE SEQUENCE [LARGE SCALE GENOMIC DNA]</scope>
    <source>
        <strain evidence="6">F_SG_1</strain>
        <tissue evidence="6">Salivary glands</tissue>
    </source>
</reference>